<keyword evidence="1 2" id="KW-0175">Coiled coil</keyword>
<dbReference type="PANTHER" id="PTHR32123">
    <property type="entry name" value="BICD FAMILY-LIKE CARGO ADAPTER"/>
    <property type="match status" value="1"/>
</dbReference>
<proteinExistence type="predicted"/>
<name>A0A818IUZ7_9BILA</name>
<evidence type="ECO:0000256" key="2">
    <source>
        <dbReference type="SAM" id="Coils"/>
    </source>
</evidence>
<comment type="caution">
    <text evidence="3">The sequence shown here is derived from an EMBL/GenBank/DDBJ whole genome shotgun (WGS) entry which is preliminary data.</text>
</comment>
<dbReference type="Proteomes" id="UP000663872">
    <property type="component" value="Unassembled WGS sequence"/>
</dbReference>
<gene>
    <name evidence="3" type="ORF">GRG538_LOCUS18986</name>
</gene>
<reference evidence="3" key="1">
    <citation type="submission" date="2021-02" db="EMBL/GenBank/DDBJ databases">
        <authorList>
            <person name="Nowell W R."/>
        </authorList>
    </citation>
    <scope>NUCLEOTIDE SEQUENCE</scope>
</reference>
<feature type="coiled-coil region" evidence="2">
    <location>
        <begin position="54"/>
        <end position="128"/>
    </location>
</feature>
<accession>A0A818IUZ7</accession>
<organism evidence="3 4">
    <name type="scientific">Rotaria socialis</name>
    <dbReference type="NCBI Taxonomy" id="392032"/>
    <lineage>
        <taxon>Eukaryota</taxon>
        <taxon>Metazoa</taxon>
        <taxon>Spiralia</taxon>
        <taxon>Gnathifera</taxon>
        <taxon>Rotifera</taxon>
        <taxon>Eurotatoria</taxon>
        <taxon>Bdelloidea</taxon>
        <taxon>Philodinida</taxon>
        <taxon>Philodinidae</taxon>
        <taxon>Rotaria</taxon>
    </lineage>
</organism>
<dbReference type="AlphaFoldDB" id="A0A818IUZ7"/>
<dbReference type="EMBL" id="CAJNYT010003091">
    <property type="protein sequence ID" value="CAF3525599.1"/>
    <property type="molecule type" value="Genomic_DNA"/>
</dbReference>
<evidence type="ECO:0000313" key="4">
    <source>
        <dbReference type="Proteomes" id="UP000663872"/>
    </source>
</evidence>
<dbReference type="PANTHER" id="PTHR32123:SF9">
    <property type="entry name" value="PROTEIN SPINDLY"/>
    <property type="match status" value="1"/>
</dbReference>
<evidence type="ECO:0000313" key="3">
    <source>
        <dbReference type="EMBL" id="CAF3525599.1"/>
    </source>
</evidence>
<sequence>MEENLLNELENFTSIKYLDDVTNNNCCNDDDQDNSLAHQLAIKDRQLILAAKCGKALLEEKDELERQIELMNRDYQQRIDLLEQERHELRLLLEQVQSECDTKGCTNESRLQEQLRLLRQQADTASQTNTEQTQDLSKIKQQFDNLHCQYLQLELDHHLLLEEHDTLTHKLDECQRKCIIIEDECRSLQDIKFHNEKELNDAHELIHRLSQCNPENRVPTSFMQELQDDFGVCPNSNAPFNSTVIDDDHDDSTEEHEDCHMDEDDHDHVVEIAQTQTNASINEKCLLDEFLQTEEFKREIVLVYKQLRSLCLELIYIHTHTYSSNLSTSSSISDTVDKVYDRLKNGCLISILFELKNLIRDMIEHEDMIVCKNENNTLPNTNTIIPSPSMATINSYASAFDDVNLFILSSSPSVKFRGEQGIEFIIASPKQRSVNTDIERDERLPTICFLSQSSSNVRRINNGNFNNPKFSLDEQDAIYTKASHDKEQWFTRWAAQNN</sequence>
<dbReference type="InterPro" id="IPR051149">
    <property type="entry name" value="Spindly/BICDR_Dynein_Adapter"/>
</dbReference>
<evidence type="ECO:0000256" key="1">
    <source>
        <dbReference type="ARBA" id="ARBA00023054"/>
    </source>
</evidence>
<protein>
    <submittedName>
        <fullName evidence="3">Uncharacterized protein</fullName>
    </submittedName>
</protein>